<evidence type="ECO:0000313" key="3">
    <source>
        <dbReference type="Proteomes" id="UP000533269"/>
    </source>
</evidence>
<sequence length="40" mass="4354">MPTDRVAARTERGNDAWCSGKHHHHGGNIQVLANPDGHPL</sequence>
<dbReference type="EMBL" id="JACHVY010000001">
    <property type="protein sequence ID" value="MBB2900484.1"/>
    <property type="molecule type" value="Genomic_DNA"/>
</dbReference>
<reference evidence="2 3" key="2">
    <citation type="submission" date="2020-08" db="EMBL/GenBank/DDBJ databases">
        <authorList>
            <person name="Partida-Martinez L."/>
            <person name="Huntemann M."/>
            <person name="Clum A."/>
            <person name="Wang J."/>
            <person name="Palaniappan K."/>
            <person name="Ritter S."/>
            <person name="Chen I.-M."/>
            <person name="Stamatis D."/>
            <person name="Reddy T."/>
            <person name="O'Malley R."/>
            <person name="Daum C."/>
            <person name="Shapiro N."/>
            <person name="Ivanova N."/>
            <person name="Kyrpides N."/>
            <person name="Woyke T."/>
        </authorList>
    </citation>
    <scope>NUCLEOTIDE SEQUENCE [LARGE SCALE GENOMIC DNA]</scope>
    <source>
        <strain evidence="2 3">AS2.23</strain>
    </source>
</reference>
<evidence type="ECO:0000313" key="2">
    <source>
        <dbReference type="EMBL" id="MBB2900484.1"/>
    </source>
</evidence>
<proteinExistence type="predicted"/>
<protein>
    <submittedName>
        <fullName evidence="2">Uncharacterized protein</fullName>
    </submittedName>
</protein>
<feature type="region of interest" description="Disordered" evidence="1">
    <location>
        <begin position="1"/>
        <end position="40"/>
    </location>
</feature>
<gene>
    <name evidence="2" type="ORF">FHR75_001272</name>
</gene>
<organism evidence="2 3">
    <name type="scientific">Kineococcus radiotolerans</name>
    <dbReference type="NCBI Taxonomy" id="131568"/>
    <lineage>
        <taxon>Bacteria</taxon>
        <taxon>Bacillati</taxon>
        <taxon>Actinomycetota</taxon>
        <taxon>Actinomycetes</taxon>
        <taxon>Kineosporiales</taxon>
        <taxon>Kineosporiaceae</taxon>
        <taxon>Kineococcus</taxon>
    </lineage>
</organism>
<dbReference type="Proteomes" id="UP000533269">
    <property type="component" value="Unassembled WGS sequence"/>
</dbReference>
<comment type="caution">
    <text evidence="2">The sequence shown here is derived from an EMBL/GenBank/DDBJ whole genome shotgun (WGS) entry which is preliminary data.</text>
</comment>
<reference evidence="2 3" key="1">
    <citation type="submission" date="2020-08" db="EMBL/GenBank/DDBJ databases">
        <title>The Agave Microbiome: Exploring the role of microbial communities in plant adaptations to desert environments.</title>
        <authorList>
            <person name="Partida-Martinez L.P."/>
        </authorList>
    </citation>
    <scope>NUCLEOTIDE SEQUENCE [LARGE SCALE GENOMIC DNA]</scope>
    <source>
        <strain evidence="2 3">AS2.23</strain>
    </source>
</reference>
<accession>A0A7W4XWR8</accession>
<name>A0A7W4XWR8_KINRA</name>
<evidence type="ECO:0000256" key="1">
    <source>
        <dbReference type="SAM" id="MobiDB-lite"/>
    </source>
</evidence>
<feature type="compositionally biased region" description="Basic and acidic residues" evidence="1">
    <location>
        <begin position="1"/>
        <end position="14"/>
    </location>
</feature>
<dbReference type="AlphaFoldDB" id="A0A7W4XWR8"/>